<evidence type="ECO:0000313" key="2">
    <source>
        <dbReference type="EMBL" id="TNY32880.1"/>
    </source>
</evidence>
<reference evidence="2 3" key="1">
    <citation type="submission" date="2019-06" db="EMBL/GenBank/DDBJ databases">
        <title>Genome of new Rhodobacteraceae sp. SM1903.</title>
        <authorList>
            <person name="Ren X."/>
        </authorList>
    </citation>
    <scope>NUCLEOTIDE SEQUENCE [LARGE SCALE GENOMIC DNA]</scope>
    <source>
        <strain evidence="2 3">SM1903</strain>
    </source>
</reference>
<keyword evidence="3" id="KW-1185">Reference proteome</keyword>
<organism evidence="2 3">
    <name type="scientific">Pelagovum pacificum</name>
    <dbReference type="NCBI Taxonomy" id="2588711"/>
    <lineage>
        <taxon>Bacteria</taxon>
        <taxon>Pseudomonadati</taxon>
        <taxon>Pseudomonadota</taxon>
        <taxon>Alphaproteobacteria</taxon>
        <taxon>Rhodobacterales</taxon>
        <taxon>Paracoccaceae</taxon>
        <taxon>Pelagovum</taxon>
    </lineage>
</organism>
<dbReference type="RefSeq" id="WP_140193564.1">
    <property type="nucleotide sequence ID" value="NZ_CP065915.1"/>
</dbReference>
<dbReference type="AlphaFoldDB" id="A0A5C5GEE1"/>
<evidence type="ECO:0000256" key="1">
    <source>
        <dbReference type="SAM" id="SignalP"/>
    </source>
</evidence>
<dbReference type="OrthoDB" id="9852485at2"/>
<dbReference type="EMBL" id="VFFF01000001">
    <property type="protein sequence ID" value="TNY32880.1"/>
    <property type="molecule type" value="Genomic_DNA"/>
</dbReference>
<gene>
    <name evidence="2" type="ORF">FHY64_06280</name>
</gene>
<dbReference type="Proteomes" id="UP000314011">
    <property type="component" value="Unassembled WGS sequence"/>
</dbReference>
<comment type="caution">
    <text evidence="2">The sequence shown here is derived from an EMBL/GenBank/DDBJ whole genome shotgun (WGS) entry which is preliminary data.</text>
</comment>
<evidence type="ECO:0000313" key="3">
    <source>
        <dbReference type="Proteomes" id="UP000314011"/>
    </source>
</evidence>
<proteinExistence type="predicted"/>
<feature type="signal peptide" evidence="1">
    <location>
        <begin position="1"/>
        <end position="23"/>
    </location>
</feature>
<protein>
    <submittedName>
        <fullName evidence="2">Uncharacterized protein</fullName>
    </submittedName>
</protein>
<keyword evidence="1" id="KW-0732">Signal</keyword>
<dbReference type="PROSITE" id="PS51257">
    <property type="entry name" value="PROKAR_LIPOPROTEIN"/>
    <property type="match status" value="1"/>
</dbReference>
<feature type="chain" id="PRO_5022682087" evidence="1">
    <location>
        <begin position="24"/>
        <end position="179"/>
    </location>
</feature>
<accession>A0A5C5GEE1</accession>
<name>A0A5C5GEE1_9RHOB</name>
<sequence>MRTAIPTPPILLAVAALALSACARGEVPEMAPILPQTPAIPFVDISPDPTYTPPANAGDIRCSTINNSATSGPIRAATLWGLEEWRDFASDSPVQPPVGDQDTSLLAADITEFCGDARAGTVFDAVTVFLSGRPGSVGQSFGNAAVPTFNPEGGIVQPTPVAAQPMASADPFSSTTLGQ</sequence>